<dbReference type="InterPro" id="IPR056681">
    <property type="entry name" value="DUF7779"/>
</dbReference>
<dbReference type="InterPro" id="IPR011990">
    <property type="entry name" value="TPR-like_helical_dom_sf"/>
</dbReference>
<dbReference type="PANTHER" id="PTHR35205:SF1">
    <property type="entry name" value="ZU5 DOMAIN-CONTAINING PROTEIN"/>
    <property type="match status" value="1"/>
</dbReference>
<reference evidence="3 4" key="1">
    <citation type="submission" date="2018-05" db="EMBL/GenBank/DDBJ databases">
        <title>Draft genome sequence of Scytalidium lignicola DSM 105466, a ubiquitous saprotrophic fungus.</title>
        <authorList>
            <person name="Buettner E."/>
            <person name="Gebauer A.M."/>
            <person name="Hofrichter M."/>
            <person name="Liers C."/>
            <person name="Kellner H."/>
        </authorList>
    </citation>
    <scope>NUCLEOTIDE SEQUENCE [LARGE SCALE GENOMIC DNA]</scope>
    <source>
        <strain evidence="3 4">DSM 105466</strain>
    </source>
</reference>
<dbReference type="InterPro" id="IPR029058">
    <property type="entry name" value="AB_hydrolase_fold"/>
</dbReference>
<feature type="repeat" description="TPR" evidence="1">
    <location>
        <begin position="994"/>
        <end position="1027"/>
    </location>
</feature>
<dbReference type="SUPFAM" id="SSF52540">
    <property type="entry name" value="P-loop containing nucleoside triphosphate hydrolases"/>
    <property type="match status" value="1"/>
</dbReference>
<keyword evidence="4" id="KW-1185">Reference proteome</keyword>
<protein>
    <recommendedName>
        <fullName evidence="2">DUF7779 domain-containing protein</fullName>
    </recommendedName>
</protein>
<dbReference type="Gene3D" id="3.40.50.1820">
    <property type="entry name" value="alpha/beta hydrolase"/>
    <property type="match status" value="1"/>
</dbReference>
<dbReference type="OrthoDB" id="6161812at2759"/>
<proteinExistence type="predicted"/>
<dbReference type="InterPro" id="IPR019734">
    <property type="entry name" value="TPR_rpt"/>
</dbReference>
<comment type="caution">
    <text evidence="3">The sequence shown here is derived from an EMBL/GenBank/DDBJ whole genome shotgun (WGS) entry which is preliminary data.</text>
</comment>
<evidence type="ECO:0000256" key="1">
    <source>
        <dbReference type="PROSITE-ProRule" id="PRU00339"/>
    </source>
</evidence>
<evidence type="ECO:0000259" key="2">
    <source>
        <dbReference type="Pfam" id="PF25000"/>
    </source>
</evidence>
<dbReference type="Pfam" id="PF13424">
    <property type="entry name" value="TPR_12"/>
    <property type="match status" value="1"/>
</dbReference>
<name>A0A3E2GYX7_SCYLI</name>
<sequence length="1095" mass="122599">MASKLQRLLPSRVAPGQACEFEVSIIIVAAVAVRATKDSLDGSWRWLSDLLKSLGSKAQVLQFVHAANPGNKSIWQSLSDDGNELLVGLLAPEQHFNVVSQPIIFICHSLGGIVVKKALATIYEQQYIPTYQQLKHAVSGVVFLSTPHPTYSRRAHWSSLNDILKQTANYSKVSLKQAENEAAVVANISLKFEEAGISVPVISAFEDQTSAETSVKYEKLVLASCDHLNICSIREEDDLHQEINLLIQDARKRRIQQRQPPKTVFQSTQYLMQNDKIWTSTISEGSAGPILTPTSTDESKSGPKVTENMDTVQHQNPFNPAKFHKLPYMRNPDFFGREEVLRRLDGCLLPSEHSSDLQTFAICGLGGIGKTKIALEYAYSRSAKYDAVFWVQADEGPKLAEGFARIAEDLGFVEAFDTLDRVIARNLVLEWLSTPRKDSKARMRNELRLVEASWLLIFDNADDIRLLRDYWPIGGNGSVLVTSRDPLAKTDLYPSIGIDLEPFSTEEAATLLTQMVIGDKAPGKDESAAALADRLGGLPLAIVQIAALIHRLGMTTKEFLNFYEEQATLVTIPDADTIVPRNQYKHTLFTVWTFENLSPGASSLLELLSLLDPDCIQENIITEYFQFTPTKPVDERQIAKTLLDSTSSQPSSLDLVVSTKMDGFPTTKTEYINARTELLKSSLIKRNSVRNEVTLHRLVQEVARGRITPSRLLVVFELCLDLLIHAWPKDHEEFSYDTSAWAASDIVLPHMLKLQSVFETALQGDIPVETQRRFAQLLQMSGWYLVERGSFDASRPIFNLALRICRRHPGEMIDVLADVLSSHTFLAADADADKQLLLAFAKEHLKLRLEVGEETEENRDSLSMAYGEVAQAYMLNGDYVTAVEYCDIALEIDSRLEDTMSGNGWPHFCMMRKASSLLALRRTDEAATLMLDTLKFRERRWGPNENQSCKRGMVLEVLADIQAKQGNTAASFETYKQAYDNFVATVGRNHRRTAQVCVKLGEYYARVGQLEEARKHIEQAMKSIGNNTHYRIFIARAVLLIALNHERQGNIEGAKEAMAQAKALYAELVPNYDPNTGPLTEGHFENMAVATPHFW</sequence>
<dbReference type="AlphaFoldDB" id="A0A3E2GYX7"/>
<dbReference type="SUPFAM" id="SSF53474">
    <property type="entry name" value="alpha/beta-Hydrolases"/>
    <property type="match status" value="1"/>
</dbReference>
<dbReference type="EMBL" id="NCSJ02000268">
    <property type="protein sequence ID" value="RFU26344.1"/>
    <property type="molecule type" value="Genomic_DNA"/>
</dbReference>
<evidence type="ECO:0000313" key="4">
    <source>
        <dbReference type="Proteomes" id="UP000258309"/>
    </source>
</evidence>
<dbReference type="GO" id="GO:0043531">
    <property type="term" value="F:ADP binding"/>
    <property type="evidence" value="ECO:0007669"/>
    <property type="project" value="InterPro"/>
</dbReference>
<dbReference type="SUPFAM" id="SSF48452">
    <property type="entry name" value="TPR-like"/>
    <property type="match status" value="1"/>
</dbReference>
<dbReference type="Gene3D" id="3.40.50.300">
    <property type="entry name" value="P-loop containing nucleotide triphosphate hydrolases"/>
    <property type="match status" value="1"/>
</dbReference>
<organism evidence="3 4">
    <name type="scientific">Scytalidium lignicola</name>
    <name type="common">Hyphomycete</name>
    <dbReference type="NCBI Taxonomy" id="5539"/>
    <lineage>
        <taxon>Eukaryota</taxon>
        <taxon>Fungi</taxon>
        <taxon>Dikarya</taxon>
        <taxon>Ascomycota</taxon>
        <taxon>Pezizomycotina</taxon>
        <taxon>Leotiomycetes</taxon>
        <taxon>Leotiomycetes incertae sedis</taxon>
        <taxon>Scytalidium</taxon>
    </lineage>
</organism>
<dbReference type="PRINTS" id="PR00364">
    <property type="entry name" value="DISEASERSIST"/>
</dbReference>
<feature type="domain" description="DUF7779" evidence="2">
    <location>
        <begin position="592"/>
        <end position="711"/>
    </location>
</feature>
<dbReference type="STRING" id="5539.A0A3E2GYX7"/>
<dbReference type="Pfam" id="PF25000">
    <property type="entry name" value="DUF7779"/>
    <property type="match status" value="1"/>
</dbReference>
<evidence type="ECO:0000313" key="3">
    <source>
        <dbReference type="EMBL" id="RFU26344.1"/>
    </source>
</evidence>
<accession>A0A3E2GYX7</accession>
<dbReference type="SMART" id="SM00028">
    <property type="entry name" value="TPR"/>
    <property type="match status" value="4"/>
</dbReference>
<keyword evidence="1" id="KW-0802">TPR repeat</keyword>
<dbReference type="PANTHER" id="PTHR35205">
    <property type="entry name" value="NB-ARC AND TPR DOMAIN PROTEIN"/>
    <property type="match status" value="1"/>
</dbReference>
<dbReference type="Proteomes" id="UP000258309">
    <property type="component" value="Unassembled WGS sequence"/>
</dbReference>
<feature type="non-terminal residue" evidence="3">
    <location>
        <position position="1"/>
    </location>
</feature>
<gene>
    <name evidence="3" type="ORF">B7463_g9995</name>
</gene>
<feature type="non-terminal residue" evidence="3">
    <location>
        <position position="1095"/>
    </location>
</feature>
<dbReference type="Gene3D" id="1.25.40.10">
    <property type="entry name" value="Tetratricopeptide repeat domain"/>
    <property type="match status" value="2"/>
</dbReference>
<dbReference type="OMA" id="GNIASIW"/>
<dbReference type="InterPro" id="IPR027417">
    <property type="entry name" value="P-loop_NTPase"/>
</dbReference>
<dbReference type="PROSITE" id="PS50005">
    <property type="entry name" value="TPR"/>
    <property type="match status" value="1"/>
</dbReference>